<sequence length="74" mass="8281">MVANAKITFRDLMQLYDMTQSSTEDTDSDVVATQSLFIPMTLKQCTNNLCDEVCKFLGFHHGVCVSTTTCNCTY</sequence>
<dbReference type="EMBL" id="JARGEI010000010">
    <property type="protein sequence ID" value="KAJ8724842.1"/>
    <property type="molecule type" value="Genomic_DNA"/>
</dbReference>
<dbReference type="Proteomes" id="UP001231518">
    <property type="component" value="Chromosome 7"/>
</dbReference>
<name>A0AAD8DUQ3_MYTSE</name>
<dbReference type="Gene3D" id="3.30.30.10">
    <property type="entry name" value="Knottin, scorpion toxin-like"/>
    <property type="match status" value="1"/>
</dbReference>
<evidence type="ECO:0000313" key="2">
    <source>
        <dbReference type="Proteomes" id="UP001231518"/>
    </source>
</evidence>
<evidence type="ECO:0000313" key="1">
    <source>
        <dbReference type="EMBL" id="KAJ8724842.1"/>
    </source>
</evidence>
<dbReference type="InterPro" id="IPR036574">
    <property type="entry name" value="Scorpion_toxin-like_sf"/>
</dbReference>
<keyword evidence="2" id="KW-1185">Reference proteome</keyword>
<reference evidence="1" key="1">
    <citation type="submission" date="2023-03" db="EMBL/GenBank/DDBJ databases">
        <title>Chromosome-level genomes of two armyworms, Mythimna separata and Mythimna loreyi, provide insights into the biosynthesis and reception of sex pheromones.</title>
        <authorList>
            <person name="Zhao H."/>
        </authorList>
    </citation>
    <scope>NUCLEOTIDE SEQUENCE</scope>
    <source>
        <strain evidence="1">BeijingLab</strain>
        <tissue evidence="1">Pupa</tissue>
    </source>
</reference>
<dbReference type="AlphaFoldDB" id="A0AAD8DUQ3"/>
<comment type="caution">
    <text evidence="1">The sequence shown here is derived from an EMBL/GenBank/DDBJ whole genome shotgun (WGS) entry which is preliminary data.</text>
</comment>
<gene>
    <name evidence="1" type="ORF">PYW07_015800</name>
</gene>
<dbReference type="GO" id="GO:0051707">
    <property type="term" value="P:response to other organism"/>
    <property type="evidence" value="ECO:0007669"/>
    <property type="project" value="UniProtKB-ARBA"/>
</dbReference>
<accession>A0AAD8DUQ3</accession>
<organism evidence="1 2">
    <name type="scientific">Mythimna separata</name>
    <name type="common">Oriental armyworm</name>
    <name type="synonym">Pseudaletia separata</name>
    <dbReference type="NCBI Taxonomy" id="271217"/>
    <lineage>
        <taxon>Eukaryota</taxon>
        <taxon>Metazoa</taxon>
        <taxon>Ecdysozoa</taxon>
        <taxon>Arthropoda</taxon>
        <taxon>Hexapoda</taxon>
        <taxon>Insecta</taxon>
        <taxon>Pterygota</taxon>
        <taxon>Neoptera</taxon>
        <taxon>Endopterygota</taxon>
        <taxon>Lepidoptera</taxon>
        <taxon>Glossata</taxon>
        <taxon>Ditrysia</taxon>
        <taxon>Noctuoidea</taxon>
        <taxon>Noctuidae</taxon>
        <taxon>Noctuinae</taxon>
        <taxon>Hadenini</taxon>
        <taxon>Mythimna</taxon>
    </lineage>
</organism>
<proteinExistence type="predicted"/>
<protein>
    <submittedName>
        <fullName evidence="1">Uncharacterized protein</fullName>
    </submittedName>
</protein>